<comment type="caution">
    <text evidence="1">The sequence shown here is derived from an EMBL/GenBank/DDBJ whole genome shotgun (WGS) entry which is preliminary data.</text>
</comment>
<proteinExistence type="predicted"/>
<keyword evidence="2" id="KW-1185">Reference proteome</keyword>
<dbReference type="OrthoDB" id="6320601at2"/>
<protein>
    <submittedName>
        <fullName evidence="1">DUF945 domain-containing protein</fullName>
    </submittedName>
</protein>
<sequence length="482" mass="51990">MKKTVAYAALLLIAAGLIGPKFIGASAKERVDTYVEALNSNTVYKASWKEYRSGWFESGGTLQFELNMPALAAAPDADATAEIDPVAFGFDAEVTMQHGPVLTREGFALGLVNWQLDLVQPQGLEGMVQWDESLPLYSAAGQAGLFGDMRFSEQIPALKLQIDAGAPQFDFSGYTSGGTLSGGQVEYRGSSRGMSTAGPEGGMEMGAIDVDFTAQYDGDLVDLMAGALYDMQGSVKLASIKAAGDEPVFDLQNLVMDIDSILSDNGDLADIKLGYAAARVTAGDTRVTDAGVDIIVENYSAEFNKRYTKLLADSTGNTDVEQIQAQMQTFMQQDLLLLLRENPELKLENLRFSLPEGEFKGRAQIKLDGITELPADPNDPEFWLQHIVMSANLAADNALAERIAVQFAQMQLSNNAPPETTPEQLAEAAQQQGPMMLGMFGQQGILVQQEGQYRFDFSYNKGESVLNGNPIDLPIGAILSAK</sequence>
<dbReference type="Pfam" id="PF06097">
    <property type="entry name" value="DUF945"/>
    <property type="match status" value="1"/>
</dbReference>
<organism evidence="1 2">
    <name type="scientific">Exilibacterium tricleocarpae</name>
    <dbReference type="NCBI Taxonomy" id="2591008"/>
    <lineage>
        <taxon>Bacteria</taxon>
        <taxon>Pseudomonadati</taxon>
        <taxon>Pseudomonadota</taxon>
        <taxon>Gammaproteobacteria</taxon>
        <taxon>Cellvibrionales</taxon>
        <taxon>Cellvibrionaceae</taxon>
        <taxon>Exilibacterium</taxon>
    </lineage>
</organism>
<evidence type="ECO:0000313" key="1">
    <source>
        <dbReference type="EMBL" id="TQV74204.1"/>
    </source>
</evidence>
<dbReference type="Proteomes" id="UP000319732">
    <property type="component" value="Unassembled WGS sequence"/>
</dbReference>
<reference evidence="1 2" key="1">
    <citation type="submission" date="2019-06" db="EMBL/GenBank/DDBJ databases">
        <title>Whole genome sequence for Cellvibrionaceae sp. R142.</title>
        <authorList>
            <person name="Wang G."/>
        </authorList>
    </citation>
    <scope>NUCLEOTIDE SEQUENCE [LARGE SCALE GENOMIC DNA]</scope>
    <source>
        <strain evidence="1 2">R142</strain>
    </source>
</reference>
<gene>
    <name evidence="1" type="ORF">FKG94_16485</name>
</gene>
<dbReference type="RefSeq" id="WP_142905427.1">
    <property type="nucleotide sequence ID" value="NZ_ML660096.1"/>
</dbReference>
<dbReference type="AlphaFoldDB" id="A0A545TAJ1"/>
<dbReference type="EMBL" id="VHSG01000017">
    <property type="protein sequence ID" value="TQV74204.1"/>
    <property type="molecule type" value="Genomic_DNA"/>
</dbReference>
<evidence type="ECO:0000313" key="2">
    <source>
        <dbReference type="Proteomes" id="UP000319732"/>
    </source>
</evidence>
<accession>A0A545TAJ1</accession>
<dbReference type="InterPro" id="IPR010352">
    <property type="entry name" value="DUF945"/>
</dbReference>
<name>A0A545TAJ1_9GAMM</name>